<comment type="caution">
    <text evidence="1">The sequence shown here is derived from an EMBL/GenBank/DDBJ whole genome shotgun (WGS) entry which is preliminary data.</text>
</comment>
<dbReference type="Pfam" id="PF11583">
    <property type="entry name" value="AurF"/>
    <property type="match status" value="1"/>
</dbReference>
<sequence>MAFTDTYKLTPNGPTWNVAQEFEAVFDFEYSDDRKDLLKLYAKGKQQQWDAEHRINWSQELEYENPMGLPEQQMAIYGSPLWDKMNKKERVELRRNFAAWQLSQFLHGEQGALICAAKIVQQVPDLEAKFYASTQTIDEARHVESYKRLIEKLGLSYPMTGPLSVLLEQVLTDKRWDMTYLGMQVVIEGLALAAFAGIRDMTTSPLAGAVNAYVMQDEARHVAFGRLSLREYYPQLTQGERNEREEFLVEACYLMRDRFEAREVWETLGYDADECIAYAKDSPNQKLFRNHLFNRIVPVVADIGLWGPIVQKGYTEMGVLDYMSVDVDALQANDEKIANEFDARRQNIHDIAAIAAE</sequence>
<name>A0A552U721_9SPHN</name>
<dbReference type="InterPro" id="IPR025859">
    <property type="entry name" value="AurF/CmlI"/>
</dbReference>
<gene>
    <name evidence="1" type="ORF">FMM06_09750</name>
</gene>
<organism evidence="1 2">
    <name type="scientific">Glacieibacterium frigidum</name>
    <dbReference type="NCBI Taxonomy" id="2593303"/>
    <lineage>
        <taxon>Bacteria</taxon>
        <taxon>Pseudomonadati</taxon>
        <taxon>Pseudomonadota</taxon>
        <taxon>Alphaproteobacteria</taxon>
        <taxon>Sphingomonadales</taxon>
        <taxon>Sphingosinicellaceae</taxon>
        <taxon>Glacieibacterium</taxon>
    </lineage>
</organism>
<proteinExistence type="predicted"/>
<evidence type="ECO:0000313" key="2">
    <source>
        <dbReference type="Proteomes" id="UP000317894"/>
    </source>
</evidence>
<dbReference type="InterPro" id="IPR012348">
    <property type="entry name" value="RNR-like"/>
</dbReference>
<evidence type="ECO:0000313" key="1">
    <source>
        <dbReference type="EMBL" id="TRW14014.1"/>
    </source>
</evidence>
<dbReference type="InterPro" id="IPR009078">
    <property type="entry name" value="Ferritin-like_SF"/>
</dbReference>
<dbReference type="OrthoDB" id="5500270at2"/>
<dbReference type="EMBL" id="VJWA01000002">
    <property type="protein sequence ID" value="TRW14014.1"/>
    <property type="molecule type" value="Genomic_DNA"/>
</dbReference>
<dbReference type="SUPFAM" id="SSF47240">
    <property type="entry name" value="Ferritin-like"/>
    <property type="match status" value="1"/>
</dbReference>
<dbReference type="AlphaFoldDB" id="A0A552U721"/>
<protein>
    <submittedName>
        <fullName evidence="1">Ferritin-like domain-containing protein</fullName>
    </submittedName>
</protein>
<keyword evidence="2" id="KW-1185">Reference proteome</keyword>
<dbReference type="CDD" id="cd00657">
    <property type="entry name" value="Ferritin_like"/>
    <property type="match status" value="1"/>
</dbReference>
<reference evidence="1 2" key="1">
    <citation type="submission" date="2019-07" db="EMBL/GenBank/DDBJ databases">
        <title>Novel species isolated from glacier.</title>
        <authorList>
            <person name="Liu Q."/>
            <person name="Xin Y.-H."/>
        </authorList>
    </citation>
    <scope>NUCLEOTIDE SEQUENCE [LARGE SCALE GENOMIC DNA]</scope>
    <source>
        <strain evidence="1 2">LB1R16</strain>
    </source>
</reference>
<dbReference type="Proteomes" id="UP000317894">
    <property type="component" value="Unassembled WGS sequence"/>
</dbReference>
<dbReference type="RefSeq" id="WP_144237220.1">
    <property type="nucleotide sequence ID" value="NZ_VJWA01000002.1"/>
</dbReference>
<dbReference type="Gene3D" id="1.10.620.20">
    <property type="entry name" value="Ribonucleotide Reductase, subunit A"/>
    <property type="match status" value="1"/>
</dbReference>
<accession>A0A552U721</accession>
<dbReference type="GO" id="GO:0016491">
    <property type="term" value="F:oxidoreductase activity"/>
    <property type="evidence" value="ECO:0007669"/>
    <property type="project" value="InterPro"/>
</dbReference>